<dbReference type="Gene3D" id="1.20.120.20">
    <property type="entry name" value="Apolipoprotein"/>
    <property type="match status" value="1"/>
</dbReference>
<feature type="chain" id="PRO_5034459649" evidence="1">
    <location>
        <begin position="18"/>
        <end position="326"/>
    </location>
</feature>
<organism evidence="2 3">
    <name type="scientific">Gouania willdenowi</name>
    <name type="common">Blunt-snouted clingfish</name>
    <name type="synonym">Lepadogaster willdenowi</name>
    <dbReference type="NCBI Taxonomy" id="441366"/>
    <lineage>
        <taxon>Eukaryota</taxon>
        <taxon>Metazoa</taxon>
        <taxon>Chordata</taxon>
        <taxon>Craniata</taxon>
        <taxon>Vertebrata</taxon>
        <taxon>Euteleostomi</taxon>
        <taxon>Actinopterygii</taxon>
        <taxon>Neopterygii</taxon>
        <taxon>Teleostei</taxon>
        <taxon>Neoteleostei</taxon>
        <taxon>Acanthomorphata</taxon>
        <taxon>Ovalentaria</taxon>
        <taxon>Blenniimorphae</taxon>
        <taxon>Blenniiformes</taxon>
        <taxon>Gobiesocoidei</taxon>
        <taxon>Gobiesocidae</taxon>
        <taxon>Gobiesocinae</taxon>
        <taxon>Gouania</taxon>
    </lineage>
</organism>
<reference evidence="2" key="2">
    <citation type="submission" date="2025-08" db="UniProtKB">
        <authorList>
            <consortium name="Ensembl"/>
        </authorList>
    </citation>
    <scope>IDENTIFICATION</scope>
</reference>
<gene>
    <name evidence="2" type="primary">zgc:162608</name>
</gene>
<reference evidence="2" key="1">
    <citation type="submission" date="2020-06" db="EMBL/GenBank/DDBJ databases">
        <authorList>
            <consortium name="Wellcome Sanger Institute Data Sharing"/>
        </authorList>
    </citation>
    <scope>NUCLEOTIDE SEQUENCE [LARGE SCALE GENOMIC DNA]</scope>
</reference>
<dbReference type="Ensembl" id="ENSGWIT00000011566.1">
    <property type="protein sequence ID" value="ENSGWIP00000010409.1"/>
    <property type="gene ID" value="ENSGWIG00000006115.1"/>
</dbReference>
<dbReference type="AlphaFoldDB" id="A0A8C5DU52"/>
<proteinExistence type="predicted"/>
<keyword evidence="1" id="KW-0732">Signal</keyword>
<evidence type="ECO:0000313" key="2">
    <source>
        <dbReference type="Ensembl" id="ENSGWIP00000010409.1"/>
    </source>
</evidence>
<dbReference type="SUPFAM" id="SSF58113">
    <property type="entry name" value="Apolipoprotein A-I"/>
    <property type="match status" value="1"/>
</dbReference>
<keyword evidence="3" id="KW-1185">Reference proteome</keyword>
<accession>A0A8C5DU52</accession>
<sequence length="326" mass="36360">MQLKVVIFTLSFLTTSAYPLHRTTRDATLADSTANHVNEKTDITKNIDKIYKSSIDSYGLYDIDSSNSGNPLTVEMQHKLTMESERLRIRVRQELAELQGRLSSSPSHPSSTLASLRVRLSPLTQQLQNSLRSNTQDLCSQLKLYLQGLDLAEAEAKASPALYQEAFQWTSQTLAQSSSDVSNIITDFHSKAHGEIEHLKRSEMSEVYEEISSRLGEEVRLLKEETQNSVGALQERLVTLLESAHLPKAEVTHSVGQFCQNRSLQSEVVQARIERILMGLEAEEDVDDTSSLSGASPLSTQHRSSLQEDFSVKLSALIQDILQSVQ</sequence>
<evidence type="ECO:0000313" key="3">
    <source>
        <dbReference type="Proteomes" id="UP000694680"/>
    </source>
</evidence>
<dbReference type="Proteomes" id="UP000694680">
    <property type="component" value="Chromosome 13"/>
</dbReference>
<name>A0A8C5DU52_GOUWI</name>
<evidence type="ECO:0000256" key="1">
    <source>
        <dbReference type="SAM" id="SignalP"/>
    </source>
</evidence>
<reference evidence="2" key="3">
    <citation type="submission" date="2025-09" db="UniProtKB">
        <authorList>
            <consortium name="Ensembl"/>
        </authorList>
    </citation>
    <scope>IDENTIFICATION</scope>
</reference>
<dbReference type="OrthoDB" id="8942424at2759"/>
<feature type="signal peptide" evidence="1">
    <location>
        <begin position="1"/>
        <end position="17"/>
    </location>
</feature>
<protein>
    <submittedName>
        <fullName evidence="2">Uncharacterized LOC114474863</fullName>
    </submittedName>
</protein>